<proteinExistence type="inferred from homology"/>
<evidence type="ECO:0000313" key="7">
    <source>
        <dbReference type="Proteomes" id="UP001180724"/>
    </source>
</evidence>
<comment type="caution">
    <text evidence="6">The sequence shown here is derived from an EMBL/GenBank/DDBJ whole genome shotgun (WGS) entry which is preliminary data.</text>
</comment>
<dbReference type="InterPro" id="IPR036390">
    <property type="entry name" value="WH_DNA-bd_sf"/>
</dbReference>
<dbReference type="CDD" id="cd08414">
    <property type="entry name" value="PBP2_LTTR_aromatics_like"/>
    <property type="match status" value="1"/>
</dbReference>
<accession>A0ABU3ASZ4</accession>
<dbReference type="Proteomes" id="UP001180724">
    <property type="component" value="Unassembled WGS sequence"/>
</dbReference>
<dbReference type="SUPFAM" id="SSF46785">
    <property type="entry name" value="Winged helix' DNA-binding domain"/>
    <property type="match status" value="1"/>
</dbReference>
<name>A0ABU3ASZ4_9ACTN</name>
<keyword evidence="4" id="KW-0804">Transcription</keyword>
<dbReference type="RefSeq" id="WP_311573707.1">
    <property type="nucleotide sequence ID" value="NZ_JAVRFH010000016.1"/>
</dbReference>
<comment type="similarity">
    <text evidence="1">Belongs to the LysR transcriptional regulatory family.</text>
</comment>
<dbReference type="Gene3D" id="3.40.190.10">
    <property type="entry name" value="Periplasmic binding protein-like II"/>
    <property type="match status" value="2"/>
</dbReference>
<organism evidence="6 7">
    <name type="scientific">Streptomyces lancefieldiae</name>
    <dbReference type="NCBI Taxonomy" id="3075520"/>
    <lineage>
        <taxon>Bacteria</taxon>
        <taxon>Bacillati</taxon>
        <taxon>Actinomycetota</taxon>
        <taxon>Actinomycetes</taxon>
        <taxon>Kitasatosporales</taxon>
        <taxon>Streptomycetaceae</taxon>
        <taxon>Streptomyces</taxon>
    </lineage>
</organism>
<dbReference type="EMBL" id="JAVRFH010000016">
    <property type="protein sequence ID" value="MDT0612178.1"/>
    <property type="molecule type" value="Genomic_DNA"/>
</dbReference>
<evidence type="ECO:0000256" key="4">
    <source>
        <dbReference type="ARBA" id="ARBA00023163"/>
    </source>
</evidence>
<dbReference type="InterPro" id="IPR036388">
    <property type="entry name" value="WH-like_DNA-bd_sf"/>
</dbReference>
<protein>
    <submittedName>
        <fullName evidence="6">LysR family transcriptional regulator</fullName>
    </submittedName>
</protein>
<evidence type="ECO:0000313" key="6">
    <source>
        <dbReference type="EMBL" id="MDT0612178.1"/>
    </source>
</evidence>
<reference evidence="6" key="1">
    <citation type="submission" date="2024-05" db="EMBL/GenBank/DDBJ databases">
        <title>30 novel species of actinomycetes from the DSMZ collection.</title>
        <authorList>
            <person name="Nouioui I."/>
        </authorList>
    </citation>
    <scope>NUCLEOTIDE SEQUENCE</scope>
    <source>
        <strain evidence="6">DSM 40712</strain>
    </source>
</reference>
<dbReference type="SUPFAM" id="SSF53850">
    <property type="entry name" value="Periplasmic binding protein-like II"/>
    <property type="match status" value="1"/>
</dbReference>
<evidence type="ECO:0000256" key="2">
    <source>
        <dbReference type="ARBA" id="ARBA00023015"/>
    </source>
</evidence>
<dbReference type="Pfam" id="PF03466">
    <property type="entry name" value="LysR_substrate"/>
    <property type="match status" value="1"/>
</dbReference>
<dbReference type="PANTHER" id="PTHR30346">
    <property type="entry name" value="TRANSCRIPTIONAL DUAL REGULATOR HCAR-RELATED"/>
    <property type="match status" value="1"/>
</dbReference>
<keyword evidence="3" id="KW-0238">DNA-binding</keyword>
<evidence type="ECO:0000259" key="5">
    <source>
        <dbReference type="PROSITE" id="PS50931"/>
    </source>
</evidence>
<evidence type="ECO:0000256" key="1">
    <source>
        <dbReference type="ARBA" id="ARBA00009437"/>
    </source>
</evidence>
<sequence length="294" mass="31999">MEIRDIEIFLTLAQELHFGRTAKRLYVTPARVSQAIKKQERGIGGALFERTSHHVRLTPLGQQLYDDLLPAYRGLRQGLERAALTARGKPDVLRLGMISSNTGDLRPVLAEFAARRPGCTVQIRAVPYDGPFAHLRAGTVDVLLVWLPIEEPDLTVGPVVCTEPVVLVVSANHRLAVRDSVSYEDLADEPVVTGAAPAYWREALIPTRTPSGRPIPAGPAVVDGTQLFAVVATGEAVCPAFAHGLRYYSRPDIAYIPIRDAPLSRWAFCWRSDAETDAIRALASVAADLGPLAL</sequence>
<keyword evidence="7" id="KW-1185">Reference proteome</keyword>
<dbReference type="InterPro" id="IPR000847">
    <property type="entry name" value="LysR_HTH_N"/>
</dbReference>
<keyword evidence="2" id="KW-0805">Transcription regulation</keyword>
<dbReference type="Pfam" id="PF00126">
    <property type="entry name" value="HTH_1"/>
    <property type="match status" value="1"/>
</dbReference>
<dbReference type="PANTHER" id="PTHR30346:SF0">
    <property type="entry name" value="HCA OPERON TRANSCRIPTIONAL ACTIVATOR HCAR"/>
    <property type="match status" value="1"/>
</dbReference>
<evidence type="ECO:0000256" key="3">
    <source>
        <dbReference type="ARBA" id="ARBA00023125"/>
    </source>
</evidence>
<feature type="domain" description="HTH lysR-type" evidence="5">
    <location>
        <begin position="1"/>
        <end position="58"/>
    </location>
</feature>
<dbReference type="Gene3D" id="1.10.10.10">
    <property type="entry name" value="Winged helix-like DNA-binding domain superfamily/Winged helix DNA-binding domain"/>
    <property type="match status" value="1"/>
</dbReference>
<dbReference type="PROSITE" id="PS50931">
    <property type="entry name" value="HTH_LYSR"/>
    <property type="match status" value="1"/>
</dbReference>
<dbReference type="InterPro" id="IPR005119">
    <property type="entry name" value="LysR_subst-bd"/>
</dbReference>
<gene>
    <name evidence="6" type="ORF">RM812_18430</name>
</gene>